<dbReference type="AlphaFoldDB" id="A0A7J6VJ37"/>
<dbReference type="OrthoDB" id="1403944at2759"/>
<dbReference type="EMBL" id="JABWDY010031614">
    <property type="protein sequence ID" value="KAF5184777.1"/>
    <property type="molecule type" value="Genomic_DNA"/>
</dbReference>
<feature type="region of interest" description="Disordered" evidence="1">
    <location>
        <begin position="217"/>
        <end position="263"/>
    </location>
</feature>
<dbReference type="Proteomes" id="UP000554482">
    <property type="component" value="Unassembled WGS sequence"/>
</dbReference>
<evidence type="ECO:0000313" key="3">
    <source>
        <dbReference type="Proteomes" id="UP000554482"/>
    </source>
</evidence>
<feature type="non-terminal residue" evidence="2">
    <location>
        <position position="1"/>
    </location>
</feature>
<feature type="compositionally biased region" description="Polar residues" evidence="1">
    <location>
        <begin position="217"/>
        <end position="245"/>
    </location>
</feature>
<sequence>GIKDKSNGFPTQDGDNRDSNEGSSSDGEEEDSDPSTKDSKMSKKPRGLTNPTHVLDNSCKIKIIFNGRGQPVGETSVSFSTELGNFARDMVPLNFDDWRTILMKKIQEIKDSTPPVDSSQTIANDILSKVLGPERNGHVRGAGSGVTPSKLGMVSQNTLIVSQLQERVTTMQEAMDRLTNICESQKDLINTLIAKQQGQSVGAGQFMQLLGAFLPTSTNPSPTAMDASPSSETANPTLSTPTEPANPTISTPSSPVASIPPVS</sequence>
<name>A0A7J6VJ37_THATH</name>
<reference evidence="2 3" key="1">
    <citation type="submission" date="2020-06" db="EMBL/GenBank/DDBJ databases">
        <title>Transcriptomic and genomic resources for Thalictrum thalictroides and T. hernandezii: Facilitating candidate gene discovery in an emerging model plant lineage.</title>
        <authorList>
            <person name="Arias T."/>
            <person name="Riano-Pachon D.M."/>
            <person name="Di Stilio V.S."/>
        </authorList>
    </citation>
    <scope>NUCLEOTIDE SEQUENCE [LARGE SCALE GENOMIC DNA]</scope>
    <source>
        <strain evidence="3">cv. WT478/WT964</strain>
        <tissue evidence="2">Leaves</tissue>
    </source>
</reference>
<feature type="region of interest" description="Disordered" evidence="1">
    <location>
        <begin position="1"/>
        <end position="53"/>
    </location>
</feature>
<proteinExistence type="predicted"/>
<dbReference type="PANTHER" id="PTHR33499:SF11">
    <property type="entry name" value="NO APICAL MERISTEM-ASSOCIATED C-TERMINAL DOMAIN-CONTAINING PROTEIN"/>
    <property type="match status" value="1"/>
</dbReference>
<comment type="caution">
    <text evidence="2">The sequence shown here is derived from an EMBL/GenBank/DDBJ whole genome shotgun (WGS) entry which is preliminary data.</text>
</comment>
<evidence type="ECO:0000313" key="2">
    <source>
        <dbReference type="EMBL" id="KAF5184777.1"/>
    </source>
</evidence>
<dbReference type="PANTHER" id="PTHR33499">
    <property type="entry name" value="OS12G0282400 PROTEIN-RELATED"/>
    <property type="match status" value="1"/>
</dbReference>
<feature type="compositionally biased region" description="Low complexity" evidence="1">
    <location>
        <begin position="247"/>
        <end position="263"/>
    </location>
</feature>
<accession>A0A7J6VJ37</accession>
<keyword evidence="3" id="KW-1185">Reference proteome</keyword>
<organism evidence="2 3">
    <name type="scientific">Thalictrum thalictroides</name>
    <name type="common">Rue-anemone</name>
    <name type="synonym">Anemone thalictroides</name>
    <dbReference type="NCBI Taxonomy" id="46969"/>
    <lineage>
        <taxon>Eukaryota</taxon>
        <taxon>Viridiplantae</taxon>
        <taxon>Streptophyta</taxon>
        <taxon>Embryophyta</taxon>
        <taxon>Tracheophyta</taxon>
        <taxon>Spermatophyta</taxon>
        <taxon>Magnoliopsida</taxon>
        <taxon>Ranunculales</taxon>
        <taxon>Ranunculaceae</taxon>
        <taxon>Thalictroideae</taxon>
        <taxon>Thalictrum</taxon>
    </lineage>
</organism>
<gene>
    <name evidence="2" type="ORF">FRX31_025636</name>
</gene>
<protein>
    <submittedName>
        <fullName evidence="2">Uncharacterized protein</fullName>
    </submittedName>
</protein>
<evidence type="ECO:0000256" key="1">
    <source>
        <dbReference type="SAM" id="MobiDB-lite"/>
    </source>
</evidence>